<dbReference type="Gene3D" id="3.40.50.1110">
    <property type="entry name" value="SGNH hydrolase"/>
    <property type="match status" value="1"/>
</dbReference>
<sequence>MKKLLFILVSISTFAQNDFSSLKGKRIWYFGDSITMGQDIGGLSYPAYVSYHYGAITMNKAVSGTTMMKQEPINKLAANNMEYWATFPNTPIYDSKKDGLLFISFLTNDVGLFYPDYTIENYGKAVDYVVQGIINAGWPKDRIKFNVRYFITSKGIDYTTINRLYVPNKATLERYNAFADLLKLKLDGYGIQYFDHWDSLSSIPDAVSYLDAIEIHPNTFMHKIIADNIIKDLYIEPKLSTSEFEINETFTDILYYNILGQIMSEPKGITIVKGRKNGLLFTKKVYVNE</sequence>
<keyword evidence="2" id="KW-0378">Hydrolase</keyword>
<dbReference type="CDD" id="cd00229">
    <property type="entry name" value="SGNH_hydrolase"/>
    <property type="match status" value="1"/>
</dbReference>
<protein>
    <submittedName>
        <fullName evidence="2">SGNH/GDSL hydrolase family protein</fullName>
    </submittedName>
</protein>
<feature type="domain" description="SGNH hydrolase-type esterase" evidence="1">
    <location>
        <begin position="30"/>
        <end position="223"/>
    </location>
</feature>
<name>A0A7J5AFT0_9FLAO</name>
<gene>
    <name evidence="2" type="ORF">F6464_08895</name>
</gene>
<comment type="caution">
    <text evidence="2">The sequence shown here is derived from an EMBL/GenBank/DDBJ whole genome shotgun (WGS) entry which is preliminary data.</text>
</comment>
<dbReference type="InterPro" id="IPR036514">
    <property type="entry name" value="SGNH_hydro_sf"/>
</dbReference>
<dbReference type="InterPro" id="IPR013830">
    <property type="entry name" value="SGNH_hydro"/>
</dbReference>
<evidence type="ECO:0000313" key="2">
    <source>
        <dbReference type="EMBL" id="KAB1156298.1"/>
    </source>
</evidence>
<dbReference type="Proteomes" id="UP000490922">
    <property type="component" value="Unassembled WGS sequence"/>
</dbReference>
<proteinExistence type="predicted"/>
<dbReference type="Pfam" id="PF13472">
    <property type="entry name" value="Lipase_GDSL_2"/>
    <property type="match status" value="1"/>
</dbReference>
<dbReference type="RefSeq" id="WP_151107450.1">
    <property type="nucleotide sequence ID" value="NZ_WAEM01000003.1"/>
</dbReference>
<dbReference type="SUPFAM" id="SSF52266">
    <property type="entry name" value="SGNH hydrolase"/>
    <property type="match status" value="1"/>
</dbReference>
<dbReference type="EMBL" id="WAEM01000003">
    <property type="protein sequence ID" value="KAB1156298.1"/>
    <property type="molecule type" value="Genomic_DNA"/>
</dbReference>
<evidence type="ECO:0000259" key="1">
    <source>
        <dbReference type="Pfam" id="PF13472"/>
    </source>
</evidence>
<evidence type="ECO:0000313" key="3">
    <source>
        <dbReference type="Proteomes" id="UP000490922"/>
    </source>
</evidence>
<keyword evidence="3" id="KW-1185">Reference proteome</keyword>
<organism evidence="2 3">
    <name type="scientific">Flavobacterium luteum</name>
    <dbReference type="NCBI Taxonomy" id="2026654"/>
    <lineage>
        <taxon>Bacteria</taxon>
        <taxon>Pseudomonadati</taxon>
        <taxon>Bacteroidota</taxon>
        <taxon>Flavobacteriia</taxon>
        <taxon>Flavobacteriales</taxon>
        <taxon>Flavobacteriaceae</taxon>
        <taxon>Flavobacterium</taxon>
    </lineage>
</organism>
<dbReference type="AlphaFoldDB" id="A0A7J5AFT0"/>
<reference evidence="2 3" key="1">
    <citation type="submission" date="2019-09" db="EMBL/GenBank/DDBJ databases">
        <title>Flavobacterium sp. nov., isolated from glacier ice.</title>
        <authorList>
            <person name="Liu Q."/>
        </authorList>
    </citation>
    <scope>NUCLEOTIDE SEQUENCE [LARGE SCALE GENOMIC DNA]</scope>
    <source>
        <strain evidence="2 3">NBRC 112527</strain>
    </source>
</reference>
<accession>A0A7J5AFT0</accession>
<dbReference type="GO" id="GO:0016788">
    <property type="term" value="F:hydrolase activity, acting on ester bonds"/>
    <property type="evidence" value="ECO:0007669"/>
    <property type="project" value="UniProtKB-ARBA"/>
</dbReference>